<feature type="chain" id="PRO_5046313128" description="PepSY domain-containing protein" evidence="2">
    <location>
        <begin position="22"/>
        <end position="132"/>
    </location>
</feature>
<keyword evidence="4" id="KW-1185">Reference proteome</keyword>
<organism evidence="3 4">
    <name type="scientific">Paeniroseomonas aquatica</name>
    <dbReference type="NCBI Taxonomy" id="373043"/>
    <lineage>
        <taxon>Bacteria</taxon>
        <taxon>Pseudomonadati</taxon>
        <taxon>Pseudomonadota</taxon>
        <taxon>Alphaproteobacteria</taxon>
        <taxon>Acetobacterales</taxon>
        <taxon>Acetobacteraceae</taxon>
        <taxon>Paeniroseomonas</taxon>
    </lineage>
</organism>
<dbReference type="RefSeq" id="WP_290319399.1">
    <property type="nucleotide sequence ID" value="NZ_JAUFPN010000191.1"/>
</dbReference>
<feature type="region of interest" description="Disordered" evidence="1">
    <location>
        <begin position="111"/>
        <end position="132"/>
    </location>
</feature>
<dbReference type="Proteomes" id="UP001529369">
    <property type="component" value="Unassembled WGS sequence"/>
</dbReference>
<gene>
    <name evidence="3" type="ORF">QWZ14_23585</name>
</gene>
<feature type="compositionally biased region" description="Polar residues" evidence="1">
    <location>
        <begin position="114"/>
        <end position="132"/>
    </location>
</feature>
<proteinExistence type="predicted"/>
<sequence>MHSKILRLAMLGAILSVPAYAQVAPAAPDRTAPRPGVAAPDARTGATTAAPRTEGTAPPAATMDSGTRTSDAPVAGANSFTEGQARNRIEAAGFTGVDGLQKDDQGIWRGRAQRNGQQVSVSLDYQGNVSTR</sequence>
<reference evidence="4" key="1">
    <citation type="journal article" date="2019" name="Int. J. Syst. Evol. Microbiol.">
        <title>The Global Catalogue of Microorganisms (GCM) 10K type strain sequencing project: providing services to taxonomists for standard genome sequencing and annotation.</title>
        <authorList>
            <consortium name="The Broad Institute Genomics Platform"/>
            <consortium name="The Broad Institute Genome Sequencing Center for Infectious Disease"/>
            <person name="Wu L."/>
            <person name="Ma J."/>
        </authorList>
    </citation>
    <scope>NUCLEOTIDE SEQUENCE [LARGE SCALE GENOMIC DNA]</scope>
    <source>
        <strain evidence="4">CECT 7131</strain>
    </source>
</reference>
<dbReference type="EMBL" id="JAUFPN010000191">
    <property type="protein sequence ID" value="MDN3567373.1"/>
    <property type="molecule type" value="Genomic_DNA"/>
</dbReference>
<comment type="caution">
    <text evidence="3">The sequence shown here is derived from an EMBL/GenBank/DDBJ whole genome shotgun (WGS) entry which is preliminary data.</text>
</comment>
<evidence type="ECO:0000256" key="2">
    <source>
        <dbReference type="SAM" id="SignalP"/>
    </source>
</evidence>
<feature type="region of interest" description="Disordered" evidence="1">
    <location>
        <begin position="26"/>
        <end position="86"/>
    </location>
</feature>
<evidence type="ECO:0000256" key="1">
    <source>
        <dbReference type="SAM" id="MobiDB-lite"/>
    </source>
</evidence>
<evidence type="ECO:0000313" key="3">
    <source>
        <dbReference type="EMBL" id="MDN3567373.1"/>
    </source>
</evidence>
<evidence type="ECO:0008006" key="5">
    <source>
        <dbReference type="Google" id="ProtNLM"/>
    </source>
</evidence>
<name>A0ABT8ACX5_9PROT</name>
<feature type="compositionally biased region" description="Low complexity" evidence="1">
    <location>
        <begin position="26"/>
        <end position="62"/>
    </location>
</feature>
<evidence type="ECO:0000313" key="4">
    <source>
        <dbReference type="Proteomes" id="UP001529369"/>
    </source>
</evidence>
<accession>A0ABT8ACX5</accession>
<feature type="signal peptide" evidence="2">
    <location>
        <begin position="1"/>
        <end position="21"/>
    </location>
</feature>
<keyword evidence="2" id="KW-0732">Signal</keyword>
<protein>
    <recommendedName>
        <fullName evidence="5">PepSY domain-containing protein</fullName>
    </recommendedName>
</protein>